<dbReference type="SUPFAM" id="SSF50729">
    <property type="entry name" value="PH domain-like"/>
    <property type="match status" value="1"/>
</dbReference>
<dbReference type="Gene3D" id="2.30.29.30">
    <property type="entry name" value="Pleckstrin-homology domain (PH domain)/Phosphotyrosine-binding domain (PTB)"/>
    <property type="match status" value="1"/>
</dbReference>
<dbReference type="InterPro" id="IPR046869">
    <property type="entry name" value="SLM1/RGC1-like_PH"/>
</dbReference>
<accession>A0AAJ0CA86</accession>
<evidence type="ECO:0000256" key="1">
    <source>
        <dbReference type="ARBA" id="ARBA00022553"/>
    </source>
</evidence>
<dbReference type="GeneID" id="85305481"/>
<dbReference type="PANTHER" id="PTHR31941">
    <property type="entry name" value="CYTOSKELETAL SIGNALING PROTEIN SLM1"/>
    <property type="match status" value="1"/>
</dbReference>
<protein>
    <recommendedName>
        <fullName evidence="3">PH domain-containing protein</fullName>
    </recommendedName>
</protein>
<feature type="compositionally biased region" description="Polar residues" evidence="2">
    <location>
        <begin position="13"/>
        <end position="22"/>
    </location>
</feature>
<dbReference type="InterPro" id="IPR001849">
    <property type="entry name" value="PH_domain"/>
</dbReference>
<dbReference type="Gene3D" id="1.20.1270.60">
    <property type="entry name" value="Arfaptin homology (AH) domain/BAR domain"/>
    <property type="match status" value="1"/>
</dbReference>
<dbReference type="Pfam" id="PF20400">
    <property type="entry name" value="BAR_4"/>
    <property type="match status" value="1"/>
</dbReference>
<dbReference type="AlphaFoldDB" id="A0AAJ0CA86"/>
<dbReference type="SMART" id="SM00233">
    <property type="entry name" value="PH"/>
    <property type="match status" value="1"/>
</dbReference>
<feature type="domain" description="PH" evidence="3">
    <location>
        <begin position="302"/>
        <end position="411"/>
    </location>
</feature>
<name>A0AAJ0CA86_9PEZI</name>
<keyword evidence="5" id="KW-1185">Reference proteome</keyword>
<dbReference type="SUPFAM" id="SSF103657">
    <property type="entry name" value="BAR/IMD domain-like"/>
    <property type="match status" value="1"/>
</dbReference>
<feature type="compositionally biased region" description="Basic and acidic residues" evidence="2">
    <location>
        <begin position="429"/>
        <end position="444"/>
    </location>
</feature>
<evidence type="ECO:0000313" key="5">
    <source>
        <dbReference type="Proteomes" id="UP001244011"/>
    </source>
</evidence>
<dbReference type="InterPro" id="IPR046868">
    <property type="entry name" value="BAR_4"/>
</dbReference>
<feature type="region of interest" description="Disordered" evidence="2">
    <location>
        <begin position="1"/>
        <end position="35"/>
    </location>
</feature>
<keyword evidence="1" id="KW-0597">Phosphoprotein</keyword>
<dbReference type="PANTHER" id="PTHR31941:SF1">
    <property type="entry name" value="CYTOSKELETAL SIGNALING PROTEIN SLM1"/>
    <property type="match status" value="1"/>
</dbReference>
<dbReference type="InterPro" id="IPR027267">
    <property type="entry name" value="AH/BAR_dom_sf"/>
</dbReference>
<dbReference type="EMBL" id="MU838998">
    <property type="protein sequence ID" value="KAK1771798.1"/>
    <property type="molecule type" value="Genomic_DNA"/>
</dbReference>
<dbReference type="Proteomes" id="UP001244011">
    <property type="component" value="Unassembled WGS sequence"/>
</dbReference>
<evidence type="ECO:0000259" key="3">
    <source>
        <dbReference type="PROSITE" id="PS50003"/>
    </source>
</evidence>
<gene>
    <name evidence="4" type="ORF">QBC33DRAFT_167889</name>
</gene>
<reference evidence="4" key="1">
    <citation type="submission" date="2023-06" db="EMBL/GenBank/DDBJ databases">
        <title>Genome-scale phylogeny and comparative genomics of the fungal order Sordariales.</title>
        <authorList>
            <consortium name="Lawrence Berkeley National Laboratory"/>
            <person name="Hensen N."/>
            <person name="Bonometti L."/>
            <person name="Westerberg I."/>
            <person name="Brannstrom I.O."/>
            <person name="Guillou S."/>
            <person name="Cros-Aarteil S."/>
            <person name="Calhoun S."/>
            <person name="Haridas S."/>
            <person name="Kuo A."/>
            <person name="Mondo S."/>
            <person name="Pangilinan J."/>
            <person name="Riley R."/>
            <person name="Labutti K."/>
            <person name="Andreopoulos B."/>
            <person name="Lipzen A."/>
            <person name="Chen C."/>
            <person name="Yanf M."/>
            <person name="Daum C."/>
            <person name="Ng V."/>
            <person name="Clum A."/>
            <person name="Steindorff A."/>
            <person name="Ohm R."/>
            <person name="Martin F."/>
            <person name="Silar P."/>
            <person name="Natvig D."/>
            <person name="Lalanne C."/>
            <person name="Gautier V."/>
            <person name="Ament-Velasquez S.L."/>
            <person name="Kruys A."/>
            <person name="Hutchinson M.I."/>
            <person name="Powell A.J."/>
            <person name="Barry K."/>
            <person name="Miller A.N."/>
            <person name="Grigoriev I.V."/>
            <person name="Debuchy R."/>
            <person name="Gladieux P."/>
            <person name="Thoren M.H."/>
            <person name="Johannesson H."/>
        </authorList>
    </citation>
    <scope>NUCLEOTIDE SEQUENCE</scope>
    <source>
        <strain evidence="4">8032-3</strain>
    </source>
</reference>
<feature type="compositionally biased region" description="Low complexity" evidence="2">
    <location>
        <begin position="454"/>
        <end position="488"/>
    </location>
</feature>
<evidence type="ECO:0000256" key="2">
    <source>
        <dbReference type="SAM" id="MobiDB-lite"/>
    </source>
</evidence>
<dbReference type="Pfam" id="PF20399">
    <property type="entry name" value="PH_20"/>
    <property type="match status" value="1"/>
</dbReference>
<organism evidence="4 5">
    <name type="scientific">Phialemonium atrogriseum</name>
    <dbReference type="NCBI Taxonomy" id="1093897"/>
    <lineage>
        <taxon>Eukaryota</taxon>
        <taxon>Fungi</taxon>
        <taxon>Dikarya</taxon>
        <taxon>Ascomycota</taxon>
        <taxon>Pezizomycotina</taxon>
        <taxon>Sordariomycetes</taxon>
        <taxon>Sordariomycetidae</taxon>
        <taxon>Cephalothecales</taxon>
        <taxon>Cephalothecaceae</taxon>
        <taxon>Phialemonium</taxon>
    </lineage>
</organism>
<sequence>MAHPKSGVDLPSRQGTQASTFSDDAVPETDPSSAAGRLAERLQAWKHAVGYLEEYMEAVEKSHKAQAKEYEKVLKTISKPLKEGQHFDQSLGGIAGFFENMRANTESLVNTNIETEKSIKGSVLPVLERLHKEIKSKVKELAHGAQKGAKEVEKARNTTQKHIELLGQHTASFESTGGKMSPHDDPYVIQRGVIHRLNKQVLEENNQRNDLIAVQNNFQAFETHVISVLQQAMEAFTQFVGGQAEKTRALYSDMLGAVQRIPPDFEWKGFVTRNADTLVNPNDPPRSVESVQFPNMNHTSTKALIEGSLERKSRNKLSWGFQTGYYVITPSKFLHEFKDSDNLRKDPTPELSIYLPDATIGLPNGEKFHVKGKDRSKTMSSKLTGASELSFKAHSASEASKWFEVIRSVASGPVEPSSPAVTTPSPGLEEGKKLEVDTGDHKGQEAGVITGGETVSSPTAVSPASAAATSATAATAPTAPTTADAVEAPVEKPPVAA</sequence>
<evidence type="ECO:0000313" key="4">
    <source>
        <dbReference type="EMBL" id="KAK1771798.1"/>
    </source>
</evidence>
<dbReference type="InterPro" id="IPR011993">
    <property type="entry name" value="PH-like_dom_sf"/>
</dbReference>
<dbReference type="RefSeq" id="XP_060288011.1">
    <property type="nucleotide sequence ID" value="XM_060422294.1"/>
</dbReference>
<comment type="caution">
    <text evidence="4">The sequence shown here is derived from an EMBL/GenBank/DDBJ whole genome shotgun (WGS) entry which is preliminary data.</text>
</comment>
<proteinExistence type="predicted"/>
<dbReference type="PROSITE" id="PS50003">
    <property type="entry name" value="PH_DOMAIN"/>
    <property type="match status" value="1"/>
</dbReference>
<feature type="region of interest" description="Disordered" evidence="2">
    <location>
        <begin position="413"/>
        <end position="497"/>
    </location>
</feature>